<dbReference type="Gene3D" id="1.20.58.1180">
    <property type="match status" value="1"/>
</dbReference>
<feature type="region of interest" description="Disordered" evidence="2">
    <location>
        <begin position="410"/>
        <end position="430"/>
    </location>
</feature>
<sequence length="430" mass="48242">MFSLTRRLVPRTLSFARANATLQPANSSAVPASSIPPSLLTAATDAPKSGEKDKRTPSAPKLATSSPATTNGRRRRKGGPRKPAVQKRPEVSVGKPKQWNKALAPGVLPAYDLALELILKDSSRLKGEAEAVRKEISNLEANSNGAEDDSGKLADLKKLLNTLEVQSEVNIPEVRWSVANAMVDMNKPSHRHLVEQKWRKDGDLDLLMERVHQMHVVPDVLPDLHPSLDLRITAPATKEQLLADPAKRHVEVEPGIFLTANRTVEPPKVYVNVFHPEERLYTLLMVDPDVPDPENESFQTYLHWLKPNVKLSALTRTRLLDLNTHTPYVPPHPQNGTPYHRYCMFLLPQSAELNIPVVTTEQRLGFNVRAFLQEHNIDPASGGGVHMWREIWDDHVSTIYRDILHAPEPRFGRPPRPEMRSELQGSKKYV</sequence>
<dbReference type="InterPro" id="IPR035810">
    <property type="entry name" value="PEBP_euk"/>
</dbReference>
<reference evidence="3 4" key="1">
    <citation type="journal article" date="2019" name="Nat. Ecol. Evol.">
        <title>Megaphylogeny resolves global patterns of mushroom evolution.</title>
        <authorList>
            <person name="Varga T."/>
            <person name="Krizsan K."/>
            <person name="Foldi C."/>
            <person name="Dima B."/>
            <person name="Sanchez-Garcia M."/>
            <person name="Sanchez-Ramirez S."/>
            <person name="Szollosi G.J."/>
            <person name="Szarkandi J.G."/>
            <person name="Papp V."/>
            <person name="Albert L."/>
            <person name="Andreopoulos W."/>
            <person name="Angelini C."/>
            <person name="Antonin V."/>
            <person name="Barry K.W."/>
            <person name="Bougher N.L."/>
            <person name="Buchanan P."/>
            <person name="Buyck B."/>
            <person name="Bense V."/>
            <person name="Catcheside P."/>
            <person name="Chovatia M."/>
            <person name="Cooper J."/>
            <person name="Damon W."/>
            <person name="Desjardin D."/>
            <person name="Finy P."/>
            <person name="Geml J."/>
            <person name="Haridas S."/>
            <person name="Hughes K."/>
            <person name="Justo A."/>
            <person name="Karasinski D."/>
            <person name="Kautmanova I."/>
            <person name="Kiss B."/>
            <person name="Kocsube S."/>
            <person name="Kotiranta H."/>
            <person name="LaButti K.M."/>
            <person name="Lechner B.E."/>
            <person name="Liimatainen K."/>
            <person name="Lipzen A."/>
            <person name="Lukacs Z."/>
            <person name="Mihaltcheva S."/>
            <person name="Morgado L.N."/>
            <person name="Niskanen T."/>
            <person name="Noordeloos M.E."/>
            <person name="Ohm R.A."/>
            <person name="Ortiz-Santana B."/>
            <person name="Ovrebo C."/>
            <person name="Racz N."/>
            <person name="Riley R."/>
            <person name="Savchenko A."/>
            <person name="Shiryaev A."/>
            <person name="Soop K."/>
            <person name="Spirin V."/>
            <person name="Szebenyi C."/>
            <person name="Tomsovsky M."/>
            <person name="Tulloss R.E."/>
            <person name="Uehling J."/>
            <person name="Grigoriev I.V."/>
            <person name="Vagvolgyi C."/>
            <person name="Papp T."/>
            <person name="Martin F.M."/>
            <person name="Miettinen O."/>
            <person name="Hibbett D.S."/>
            <person name="Nagy L.G."/>
        </authorList>
    </citation>
    <scope>NUCLEOTIDE SEQUENCE [LARGE SCALE GENOMIC DNA]</scope>
    <source>
        <strain evidence="3 4">CBS 309.79</strain>
    </source>
</reference>
<keyword evidence="1" id="KW-0175">Coiled coil</keyword>
<dbReference type="EMBL" id="ML178832">
    <property type="protein sequence ID" value="TFK99620.1"/>
    <property type="molecule type" value="Genomic_DNA"/>
</dbReference>
<proteinExistence type="predicted"/>
<evidence type="ECO:0000256" key="1">
    <source>
        <dbReference type="SAM" id="Coils"/>
    </source>
</evidence>
<feature type="region of interest" description="Disordered" evidence="2">
    <location>
        <begin position="23"/>
        <end position="95"/>
    </location>
</feature>
<dbReference type="SUPFAM" id="SSF49777">
    <property type="entry name" value="PEBP-like"/>
    <property type="match status" value="1"/>
</dbReference>
<dbReference type="Pfam" id="PF01161">
    <property type="entry name" value="PBP"/>
    <property type="match status" value="1"/>
</dbReference>
<keyword evidence="4" id="KW-1185">Reference proteome</keyword>
<evidence type="ECO:0000256" key="2">
    <source>
        <dbReference type="SAM" id="MobiDB-lite"/>
    </source>
</evidence>
<dbReference type="AlphaFoldDB" id="A0A5C3QGJ4"/>
<gene>
    <name evidence="3" type="ORF">BDV98DRAFT_570594</name>
</gene>
<dbReference type="STRING" id="1884261.A0A5C3QGJ4"/>
<dbReference type="InterPro" id="IPR008914">
    <property type="entry name" value="PEBP"/>
</dbReference>
<accession>A0A5C3QGJ4</accession>
<dbReference type="InterPro" id="IPR036610">
    <property type="entry name" value="PEBP-like_sf"/>
</dbReference>
<feature type="compositionally biased region" description="Basic and acidic residues" evidence="2">
    <location>
        <begin position="410"/>
        <end position="421"/>
    </location>
</feature>
<dbReference type="Gene3D" id="3.90.280.10">
    <property type="entry name" value="PEBP-like"/>
    <property type="match status" value="1"/>
</dbReference>
<dbReference type="Proteomes" id="UP000305067">
    <property type="component" value="Unassembled WGS sequence"/>
</dbReference>
<name>A0A5C3QGJ4_9AGAR</name>
<dbReference type="PANTHER" id="PTHR11362:SF82">
    <property type="entry name" value="PHOSPHATIDYLETHANOLAMINE-BINDING PROTEIN 4"/>
    <property type="match status" value="1"/>
</dbReference>
<organism evidence="3 4">
    <name type="scientific">Pterulicium gracile</name>
    <dbReference type="NCBI Taxonomy" id="1884261"/>
    <lineage>
        <taxon>Eukaryota</taxon>
        <taxon>Fungi</taxon>
        <taxon>Dikarya</taxon>
        <taxon>Basidiomycota</taxon>
        <taxon>Agaricomycotina</taxon>
        <taxon>Agaricomycetes</taxon>
        <taxon>Agaricomycetidae</taxon>
        <taxon>Agaricales</taxon>
        <taxon>Pleurotineae</taxon>
        <taxon>Pterulaceae</taxon>
        <taxon>Pterulicium</taxon>
    </lineage>
</organism>
<evidence type="ECO:0000313" key="3">
    <source>
        <dbReference type="EMBL" id="TFK99620.1"/>
    </source>
</evidence>
<feature type="compositionally biased region" description="Low complexity" evidence="2">
    <location>
        <begin position="24"/>
        <end position="38"/>
    </location>
</feature>
<dbReference type="PANTHER" id="PTHR11362">
    <property type="entry name" value="PHOSPHATIDYLETHANOLAMINE-BINDING PROTEIN"/>
    <property type="match status" value="1"/>
</dbReference>
<dbReference type="CDD" id="cd00866">
    <property type="entry name" value="PEBP_euk"/>
    <property type="match status" value="1"/>
</dbReference>
<dbReference type="OrthoDB" id="2153661at2759"/>
<evidence type="ECO:0000313" key="4">
    <source>
        <dbReference type="Proteomes" id="UP000305067"/>
    </source>
</evidence>
<feature type="coiled-coil region" evidence="1">
    <location>
        <begin position="122"/>
        <end position="149"/>
    </location>
</feature>
<protein>
    <submittedName>
        <fullName evidence="3">Phosphatidylethanolamine-binding protein</fullName>
    </submittedName>
</protein>